<accession>A0A1G7HP62</accession>
<evidence type="ECO:0000313" key="5">
    <source>
        <dbReference type="Proteomes" id="UP000198922"/>
    </source>
</evidence>
<dbReference type="InterPro" id="IPR036388">
    <property type="entry name" value="WH-like_DNA-bd_sf"/>
</dbReference>
<dbReference type="STRING" id="521013.SAMN04488567_3242"/>
<feature type="compositionally biased region" description="Basic and acidic residues" evidence="1">
    <location>
        <begin position="251"/>
        <end position="260"/>
    </location>
</feature>
<name>A0A1G7HP62_9RHOB</name>
<evidence type="ECO:0000313" key="4">
    <source>
        <dbReference type="EMBL" id="SDF02267.1"/>
    </source>
</evidence>
<dbReference type="InterPro" id="IPR036390">
    <property type="entry name" value="WH_DNA-bd_sf"/>
</dbReference>
<feature type="region of interest" description="Disordered" evidence="1">
    <location>
        <begin position="236"/>
        <end position="283"/>
    </location>
</feature>
<dbReference type="NCBIfam" id="NF040974">
    <property type="entry name" value="RepABC_RepC"/>
    <property type="match status" value="1"/>
</dbReference>
<organism evidence="4 5">
    <name type="scientific">Limimaricola pyoseonensis</name>
    <dbReference type="NCBI Taxonomy" id="521013"/>
    <lineage>
        <taxon>Bacteria</taxon>
        <taxon>Pseudomonadati</taxon>
        <taxon>Pseudomonadota</taxon>
        <taxon>Alphaproteobacteria</taxon>
        <taxon>Rhodobacterales</taxon>
        <taxon>Paracoccaceae</taxon>
        <taxon>Limimaricola</taxon>
    </lineage>
</organism>
<dbReference type="AlphaFoldDB" id="A0A1G7HP62"/>
<sequence length="398" mass="43276">MGYQSLTPFGRTAEAVRAALRTPARPAEMQAPVDKWQLLRDLTAGRARFELSDRDMTVLQALLSCHPETRLDAASGPLIVHPSNETICARANGMPCSTMRRHLAKLVAAGLIARRDSPNGKRYARRLAGTKIAFGFDLRPLAQRAAEIAGAAEACRAEAAERAALRETVSLQRRDLVALLDLAAQEAPSDPAWSPLADLATSTARALRRRLDRETLARIEAVLSDAIATARQMLGFESDDPSTSDAQNEQHQQKSKKESLDSESDQVAMLEETPSPVSDISGPQEDAKKIEAPLPPFRLVQNACTEIAVFTPDPIHDWPSLIRATDKIRPMTGISDAMWHEAKSIMGAGQAAAALSAMLQRFSEIRNPGGYLRKLVACARDGKFSPTRMIMALTPSPT</sequence>
<dbReference type="CDD" id="cd00090">
    <property type="entry name" value="HTH_ARSR"/>
    <property type="match status" value="1"/>
</dbReference>
<reference evidence="5" key="1">
    <citation type="submission" date="2016-10" db="EMBL/GenBank/DDBJ databases">
        <authorList>
            <person name="Varghese N."/>
            <person name="Submissions S."/>
        </authorList>
    </citation>
    <scope>NUCLEOTIDE SEQUENCE [LARGE SCALE GENOMIC DNA]</scope>
    <source>
        <strain evidence="5">DSM 21424</strain>
    </source>
</reference>
<feature type="domain" description="Plasmid replication protein C C-terminal" evidence="3">
    <location>
        <begin position="298"/>
        <end position="394"/>
    </location>
</feature>
<evidence type="ECO:0000259" key="2">
    <source>
        <dbReference type="Pfam" id="PF03428"/>
    </source>
</evidence>
<dbReference type="OrthoDB" id="7488837at2"/>
<dbReference type="EMBL" id="FNAT01000006">
    <property type="protein sequence ID" value="SDF02267.1"/>
    <property type="molecule type" value="Genomic_DNA"/>
</dbReference>
<feature type="domain" description="Plasmid replication protein C N-terminal" evidence="2">
    <location>
        <begin position="25"/>
        <end position="182"/>
    </location>
</feature>
<evidence type="ECO:0000256" key="1">
    <source>
        <dbReference type="SAM" id="MobiDB-lite"/>
    </source>
</evidence>
<keyword evidence="5" id="KW-1185">Reference proteome</keyword>
<dbReference type="InterPro" id="IPR047611">
    <property type="entry name" value="RepABC_RepC"/>
</dbReference>
<protein>
    <submittedName>
        <fullName evidence="4">Replication initiation protein RepC</fullName>
    </submittedName>
</protein>
<dbReference type="SUPFAM" id="SSF46785">
    <property type="entry name" value="Winged helix' DNA-binding domain"/>
    <property type="match status" value="1"/>
</dbReference>
<dbReference type="GO" id="GO:0006355">
    <property type="term" value="P:regulation of DNA-templated transcription"/>
    <property type="evidence" value="ECO:0007669"/>
    <property type="project" value="UniProtKB-ARBA"/>
</dbReference>
<dbReference type="Gene3D" id="1.10.10.10">
    <property type="entry name" value="Winged helix-like DNA-binding domain superfamily/Winged helix DNA-binding domain"/>
    <property type="match status" value="1"/>
</dbReference>
<dbReference type="InterPro" id="IPR011991">
    <property type="entry name" value="ArsR-like_HTH"/>
</dbReference>
<evidence type="ECO:0000259" key="3">
    <source>
        <dbReference type="Pfam" id="PF11800"/>
    </source>
</evidence>
<proteinExistence type="predicted"/>
<dbReference type="Pfam" id="PF03428">
    <property type="entry name" value="RP-C"/>
    <property type="match status" value="1"/>
</dbReference>
<dbReference type="RefSeq" id="WP_090113689.1">
    <property type="nucleotide sequence ID" value="NZ_FNAT01000006.1"/>
</dbReference>
<gene>
    <name evidence="4" type="ORF">SAMN04488567_3242</name>
</gene>
<dbReference type="Pfam" id="PF11800">
    <property type="entry name" value="RP-C_C"/>
    <property type="match status" value="1"/>
</dbReference>
<dbReference type="Proteomes" id="UP000198922">
    <property type="component" value="Unassembled WGS sequence"/>
</dbReference>
<dbReference type="InterPro" id="IPR005090">
    <property type="entry name" value="RepC_N"/>
</dbReference>
<dbReference type="InterPro" id="IPR021760">
    <property type="entry name" value="RepC_C"/>
</dbReference>